<name>A0ABQ0J1H0_GLUTH</name>
<evidence type="ECO:0000313" key="2">
    <source>
        <dbReference type="Proteomes" id="UP000018209"/>
    </source>
</evidence>
<keyword evidence="2" id="KW-1185">Reference proteome</keyword>
<reference evidence="1 2" key="1">
    <citation type="submission" date="2013-08" db="EMBL/GenBank/DDBJ databases">
        <title>Gluconobacter thailandicus NBRC 3257 whole genome sequence.</title>
        <authorList>
            <person name="Matsutani M."/>
            <person name="Yakushi T."/>
            <person name="Matsushita K."/>
        </authorList>
    </citation>
    <scope>NUCLEOTIDE SEQUENCE [LARGE SCALE GENOMIC DNA]</scope>
    <source>
        <strain evidence="1 2">NBRC 3257</strain>
    </source>
</reference>
<gene>
    <name evidence="1" type="ORF">NBRC3257_3312</name>
</gene>
<comment type="caution">
    <text evidence="1">The sequence shown here is derived from an EMBL/GenBank/DDBJ whole genome shotgun (WGS) entry which is preliminary data.</text>
</comment>
<protein>
    <recommendedName>
        <fullName evidence="3">Alpha/beta hydrolase</fullName>
    </recommendedName>
</protein>
<dbReference type="EMBL" id="BASM01000077">
    <property type="protein sequence ID" value="GAD28313.1"/>
    <property type="molecule type" value="Genomic_DNA"/>
</dbReference>
<dbReference type="Proteomes" id="UP000018209">
    <property type="component" value="Unassembled WGS sequence"/>
</dbReference>
<dbReference type="SUPFAM" id="SSF53474">
    <property type="entry name" value="alpha/beta-Hydrolases"/>
    <property type="match status" value="1"/>
</dbReference>
<dbReference type="InterPro" id="IPR029058">
    <property type="entry name" value="AB_hydrolase_fold"/>
</dbReference>
<organism evidence="1 2">
    <name type="scientific">Gluconobacter thailandicus NBRC 3257</name>
    <dbReference type="NCBI Taxonomy" id="1381097"/>
    <lineage>
        <taxon>Bacteria</taxon>
        <taxon>Pseudomonadati</taxon>
        <taxon>Pseudomonadota</taxon>
        <taxon>Alphaproteobacteria</taxon>
        <taxon>Acetobacterales</taxon>
        <taxon>Acetobacteraceae</taxon>
        <taxon>Gluconobacter</taxon>
    </lineage>
</organism>
<sequence>MKLNTINLKEIINSLSNDKCKFYNKGSDTLIIWFGGLGEPFLSDNFVNAVGVDCLSLRDNNSNWYEDGISSYYNSRKKMVIFFDILKIERKYKKIIFSGQSSGGYNALYFFHYNKGDLAIVFAPQTGNQFSGDGHMSPPVKLKNISNLLKKSEKNIIINISRSEKKNEKIYMWNDWWQIRDIRNYENITLITHPFESHATSVFLRDKGIFYKFMKGIIDIYL</sequence>
<evidence type="ECO:0000313" key="1">
    <source>
        <dbReference type="EMBL" id="GAD28313.1"/>
    </source>
</evidence>
<proteinExistence type="predicted"/>
<accession>A0ABQ0J1H0</accession>
<evidence type="ECO:0008006" key="3">
    <source>
        <dbReference type="Google" id="ProtNLM"/>
    </source>
</evidence>